<feature type="repeat" description="ANK" evidence="1">
    <location>
        <begin position="238"/>
        <end position="270"/>
    </location>
</feature>
<feature type="region of interest" description="Disordered" evidence="2">
    <location>
        <begin position="1531"/>
        <end position="1550"/>
    </location>
</feature>
<protein>
    <submittedName>
        <fullName evidence="6">Kinase D-interacting substrate of 220 kDa isoform X1</fullName>
    </submittedName>
</protein>
<feature type="repeat" description="ANK" evidence="1">
    <location>
        <begin position="271"/>
        <end position="303"/>
    </location>
</feature>
<reference evidence="6 7" key="1">
    <citation type="submission" date="2018-03" db="EMBL/GenBank/DDBJ databases">
        <title>Draft genome sequence of Rohu Carp (Labeo rohita).</title>
        <authorList>
            <person name="Das P."/>
            <person name="Kushwaha B."/>
            <person name="Joshi C.G."/>
            <person name="Kumar D."/>
            <person name="Nagpure N.S."/>
            <person name="Sahoo L."/>
            <person name="Das S.P."/>
            <person name="Bit A."/>
            <person name="Patnaik S."/>
            <person name="Meher P.K."/>
            <person name="Jayasankar P."/>
            <person name="Koringa P.G."/>
            <person name="Patel N.V."/>
            <person name="Hinsu A.T."/>
            <person name="Kumar R."/>
            <person name="Pandey M."/>
            <person name="Agarwal S."/>
            <person name="Srivastava S."/>
            <person name="Singh M."/>
            <person name="Iquebal M.A."/>
            <person name="Jaiswal S."/>
            <person name="Angadi U.B."/>
            <person name="Kumar N."/>
            <person name="Raza M."/>
            <person name="Shah T.M."/>
            <person name="Rai A."/>
            <person name="Jena J.K."/>
        </authorList>
    </citation>
    <scope>NUCLEOTIDE SEQUENCE [LARGE SCALE GENOMIC DNA]</scope>
    <source>
        <strain evidence="6">DASCIFA01</strain>
        <tissue evidence="6">Testis</tissue>
    </source>
</reference>
<dbReference type="PROSITE" id="PS50297">
    <property type="entry name" value="ANK_REP_REGION"/>
    <property type="match status" value="8"/>
</dbReference>
<evidence type="ECO:0000256" key="1">
    <source>
        <dbReference type="PROSITE-ProRule" id="PRU00023"/>
    </source>
</evidence>
<gene>
    <name evidence="6" type="ORF">ROHU_007401</name>
</gene>
<dbReference type="PRINTS" id="PR01415">
    <property type="entry name" value="ANKYRIN"/>
</dbReference>
<keyword evidence="7" id="KW-1185">Reference proteome</keyword>
<evidence type="ECO:0000313" key="7">
    <source>
        <dbReference type="Proteomes" id="UP000290572"/>
    </source>
</evidence>
<feature type="repeat" description="ANK" evidence="1">
    <location>
        <begin position="337"/>
        <end position="369"/>
    </location>
</feature>
<dbReference type="GO" id="GO:0019887">
    <property type="term" value="F:protein kinase regulator activity"/>
    <property type="evidence" value="ECO:0007669"/>
    <property type="project" value="TreeGrafter"/>
</dbReference>
<dbReference type="InterPro" id="IPR011646">
    <property type="entry name" value="KAP_P-loop"/>
</dbReference>
<feature type="region of interest" description="Disordered" evidence="2">
    <location>
        <begin position="1454"/>
        <end position="1496"/>
    </location>
</feature>
<dbReference type="GO" id="GO:0030165">
    <property type="term" value="F:PDZ domain binding"/>
    <property type="evidence" value="ECO:0007669"/>
    <property type="project" value="TreeGrafter"/>
</dbReference>
<name>A0A498MPV6_LABRO</name>
<feature type="transmembrane region" description="Helical" evidence="3">
    <location>
        <begin position="527"/>
        <end position="548"/>
    </location>
</feature>
<dbReference type="Pfam" id="PF12796">
    <property type="entry name" value="Ank_2"/>
    <property type="match status" value="3"/>
</dbReference>
<feature type="repeat" description="ANK" evidence="1">
    <location>
        <begin position="106"/>
        <end position="138"/>
    </location>
</feature>
<evidence type="ECO:0000256" key="3">
    <source>
        <dbReference type="SAM" id="Phobius"/>
    </source>
</evidence>
<dbReference type="EMBL" id="QBIY01012685">
    <property type="protein sequence ID" value="RXN19105.1"/>
    <property type="molecule type" value="Genomic_DNA"/>
</dbReference>
<dbReference type="SMART" id="SM00248">
    <property type="entry name" value="ANK"/>
    <property type="match status" value="10"/>
</dbReference>
<feature type="region of interest" description="Disordered" evidence="2">
    <location>
        <begin position="1322"/>
        <end position="1440"/>
    </location>
</feature>
<organism evidence="6 7">
    <name type="scientific">Labeo rohita</name>
    <name type="common">Indian major carp</name>
    <name type="synonym">Cyprinus rohita</name>
    <dbReference type="NCBI Taxonomy" id="84645"/>
    <lineage>
        <taxon>Eukaryota</taxon>
        <taxon>Metazoa</taxon>
        <taxon>Chordata</taxon>
        <taxon>Craniata</taxon>
        <taxon>Vertebrata</taxon>
        <taxon>Euteleostomi</taxon>
        <taxon>Actinopterygii</taxon>
        <taxon>Neopterygii</taxon>
        <taxon>Teleostei</taxon>
        <taxon>Ostariophysi</taxon>
        <taxon>Cypriniformes</taxon>
        <taxon>Cyprinidae</taxon>
        <taxon>Labeoninae</taxon>
        <taxon>Labeonini</taxon>
        <taxon>Labeo</taxon>
    </lineage>
</organism>
<dbReference type="Pfam" id="PF23307">
    <property type="entry name" value="SAM_KIDINS220"/>
    <property type="match status" value="1"/>
</dbReference>
<comment type="caution">
    <text evidence="6">The sequence shown here is derived from an EMBL/GenBank/DDBJ whole genome shotgun (WGS) entry which is preliminary data.</text>
</comment>
<dbReference type="PANTHER" id="PTHR24116:SF1">
    <property type="entry name" value="KINASE D-INTERACTING SUBSTRATE OF 220 KDA ISOFORM X1"/>
    <property type="match status" value="1"/>
</dbReference>
<dbReference type="FunFam" id="1.25.40.20:FF:000030">
    <property type="entry name" value="Kinase D-interacting substrate of 220 kDa"/>
    <property type="match status" value="1"/>
</dbReference>
<dbReference type="Proteomes" id="UP000290572">
    <property type="component" value="Unassembled WGS sequence"/>
</dbReference>
<keyword evidence="3" id="KW-0472">Membrane</keyword>
<keyword evidence="1" id="KW-0040">ANK repeat</keyword>
<dbReference type="InterPro" id="IPR057092">
    <property type="entry name" value="SAM_KIDINS220"/>
</dbReference>
<evidence type="ECO:0000259" key="5">
    <source>
        <dbReference type="Pfam" id="PF23307"/>
    </source>
</evidence>
<evidence type="ECO:0000259" key="4">
    <source>
        <dbReference type="Pfam" id="PF07693"/>
    </source>
</evidence>
<accession>A0A498MPV6</accession>
<feature type="domain" description="Kinase D-interacting substrate of 220 kDa-like SAM" evidence="5">
    <location>
        <begin position="1126"/>
        <end position="1212"/>
    </location>
</feature>
<feature type="repeat" description="ANK" evidence="1">
    <location>
        <begin position="304"/>
        <end position="336"/>
    </location>
</feature>
<dbReference type="InterPro" id="IPR052771">
    <property type="entry name" value="Neurotrophin_sig_adaptor"/>
</dbReference>
<feature type="compositionally biased region" description="Acidic residues" evidence="2">
    <location>
        <begin position="1411"/>
        <end position="1422"/>
    </location>
</feature>
<dbReference type="InterPro" id="IPR036770">
    <property type="entry name" value="Ankyrin_rpt-contain_sf"/>
</dbReference>
<dbReference type="InterPro" id="IPR002110">
    <property type="entry name" value="Ankyrin_rpt"/>
</dbReference>
<feature type="repeat" description="ANK" evidence="1">
    <location>
        <begin position="205"/>
        <end position="237"/>
    </location>
</feature>
<feature type="repeat" description="ANK" evidence="1">
    <location>
        <begin position="172"/>
        <end position="204"/>
    </location>
</feature>
<dbReference type="GO" id="GO:0016301">
    <property type="term" value="F:kinase activity"/>
    <property type="evidence" value="ECO:0007669"/>
    <property type="project" value="UniProtKB-KW"/>
</dbReference>
<dbReference type="Pfam" id="PF00023">
    <property type="entry name" value="Ank"/>
    <property type="match status" value="3"/>
</dbReference>
<feature type="compositionally biased region" description="Polar residues" evidence="2">
    <location>
        <begin position="1569"/>
        <end position="1580"/>
    </location>
</feature>
<feature type="compositionally biased region" description="Basic and acidic residues" evidence="2">
    <location>
        <begin position="1338"/>
        <end position="1351"/>
    </location>
</feature>
<feature type="compositionally biased region" description="Polar residues" evidence="2">
    <location>
        <begin position="1328"/>
        <end position="1337"/>
    </location>
</feature>
<keyword evidence="6" id="KW-0808">Transferase</keyword>
<dbReference type="PROSITE" id="PS50088">
    <property type="entry name" value="ANK_REPEAT"/>
    <property type="match status" value="9"/>
</dbReference>
<feature type="compositionally biased region" description="Basic and acidic residues" evidence="2">
    <location>
        <begin position="1481"/>
        <end position="1496"/>
    </location>
</feature>
<dbReference type="Pfam" id="PF07693">
    <property type="entry name" value="KAP_NTPase"/>
    <property type="match status" value="1"/>
</dbReference>
<dbReference type="PANTHER" id="PTHR24116">
    <property type="entry name" value="KINASE D-INTERACTING SUBSTRATE OF 220 KDA"/>
    <property type="match status" value="1"/>
</dbReference>
<feature type="domain" description="KAP NTPase" evidence="4">
    <location>
        <begin position="443"/>
        <end position="932"/>
    </location>
</feature>
<dbReference type="STRING" id="84645.A0A498MPV6"/>
<dbReference type="Gene3D" id="1.25.40.20">
    <property type="entry name" value="Ankyrin repeat-containing domain"/>
    <property type="match status" value="3"/>
</dbReference>
<sequence length="1621" mass="180140">MAEQRRVSFNDVSLLLTSAFSSGVPNSAMDVSTSLKMSSLTTQSLFSYVEEENLSAIKAHLDKYREVDTRSESGQTALMLASEQGSLEIVQELIRRGANVNLDDIDCWTALISAAKEGHTEVVKELLENNANVEHRDMGGWSALMWAAYKGRVEVARLLLEKGANPNITGQYGTTPLIWAARKGHYDCVMHLLENGANVDQEGANSMTALIVAVRGGFTEVVKELLKRNPNMNMTDKDGNTALMIAAIEGYTEIVQDLLDAGTYVNIPDRSGDTVLIGAVRGGHVEIVRALLNKYADIDVKGQDGKTALYWAVEKGNATMVRDILQCNPDTEAYTKDGETPLIKATKMRNMEIVELLLDKGAKVSAVDKKGDTALHIAIRGRSRKLAELLLRNPKDGRLLYRPNKEGETPYNIDCTHQKSILTQIFGAKHLSPSECDGDMLGYDLYSSALADILSEPTMQPPICVGLYAQWGSGKSFLLKKLEDEMKTFAGQQVEPLFQFSWLVVVLTLLLCGSVALVLGFAVDTKLAIAVALSLLALLYIFFVLVYFGGRKGGESWSWAWVLSTRLARHIGYLELLLKLMFVNPPELPEQTTKALPVRFLFTDYNRLSSVGGETSMAEMIATLSDACEREFGFLATRLFRVFKNDETQGMTLLAIFKVDAENLTVNAVLIAMASVVGLAVLLNCRTWWQVADSVLHSQRRRLLNAANSMHKLKSEGFMKVLKCEVELMAKMAKTIDGFTQNQTRLAVIIDGLDSCEQDKVLQMLDTVRVLFSKGPFISIFASDPHIIIKAINQNLNSVLRDSNINGHDYMRNIIHLPVFLNSRGLSTAKRLCISTPANADQLNSDGRLPSIILDQKGATLLMAMCSQKQSSHKFSIKNFKDTYRRRQMQRSVTRQMSFDLTKLLVTEDWFSDISPQTMRRLLNIVSVTGRLLRANQIIFNWDRLASWINLTEEWPYRTSWIILFLEETDGVSDQVTLRTIYERISKNIPTTKDVEPLLEIDGDIRSFEVFLSSHTPVLTARDVEMFLPCTVNLDPKLREIIAGSFPSSFPPAGVLPAAQPHSSYFSGLTGPQHPFYNRPYFPHHVYHLPRHYPGNPHHAPTRPAAKLHKDPSMGLGSGSVVSSGSQVLLSSLSIDGVCEKLRQIQGLDSCMLEQYIGTIKKANVNGRVLSQCNLDELKKEMNMNFGDWHLFRSMVLEQRHVENQLLNDESGACSEQGSSVLTQLEPHRPSEAPQDVIVNPENFTYSLNLSFEELSGVGLEEPAKQHNAQWLVNTHRTPSISSLNSQESSNDICKLTDKQQAEYRNAYQEYISHMSQLEVSAAGRESPAQSQFLTASSEEKTKEGEQDGRKPFAKKTSKPADIVDFSTVPDGGLLDPITEEDEKSEHGSATKIPPRRKTKGQGPSYHSIPSDEEDSGDEETDATPLLREEPWAAEPDLGLLAKGKSFITDIMMDKKSSDSGVRSSRSSSDHSLQDEESESAQEKEEKFEEKKEEEEAHLIELVLESPVKKRVLPNRLSNLQDEPVARMSICSDIPSDSSTPEESWPTSAVSNLNCSPNNTALNNNINNSTQQETPDSTDCPSIIIRPGSSTENTTLANQNLRGVHRKKSTTDTAEERESVL</sequence>
<proteinExistence type="predicted"/>
<feature type="repeat" description="ANK" evidence="1">
    <location>
        <begin position="73"/>
        <end position="105"/>
    </location>
</feature>
<keyword evidence="3" id="KW-1133">Transmembrane helix</keyword>
<dbReference type="SUPFAM" id="SSF48403">
    <property type="entry name" value="Ankyrin repeat"/>
    <property type="match status" value="1"/>
</dbReference>
<feature type="transmembrane region" description="Helical" evidence="3">
    <location>
        <begin position="500"/>
        <end position="521"/>
    </location>
</feature>
<keyword evidence="3" id="KW-0812">Transmembrane</keyword>
<feature type="region of interest" description="Disordered" evidence="2">
    <location>
        <begin position="1567"/>
        <end position="1621"/>
    </location>
</feature>
<feature type="compositionally biased region" description="Polar residues" evidence="2">
    <location>
        <begin position="1588"/>
        <end position="1601"/>
    </location>
</feature>
<dbReference type="FunFam" id="1.25.40.20:FF:000047">
    <property type="entry name" value="Kinase D-interacting substrate of 220 kDa B"/>
    <property type="match status" value="1"/>
</dbReference>
<evidence type="ECO:0000256" key="2">
    <source>
        <dbReference type="SAM" id="MobiDB-lite"/>
    </source>
</evidence>
<keyword evidence="6" id="KW-0418">Kinase</keyword>
<feature type="compositionally biased region" description="Polar residues" evidence="2">
    <location>
        <begin position="1535"/>
        <end position="1550"/>
    </location>
</feature>
<feature type="repeat" description="ANK" evidence="1">
    <location>
        <begin position="139"/>
        <end position="171"/>
    </location>
</feature>
<evidence type="ECO:0000313" key="6">
    <source>
        <dbReference type="EMBL" id="RXN19105.1"/>
    </source>
</evidence>